<dbReference type="PROSITE" id="PS00028">
    <property type="entry name" value="ZINC_FINGER_C2H2_1"/>
    <property type="match status" value="1"/>
</dbReference>
<keyword evidence="4" id="KW-0862">Zinc</keyword>
<keyword evidence="7" id="KW-0539">Nucleus</keyword>
<dbReference type="EMBL" id="KZ825963">
    <property type="protein sequence ID" value="PYH90951.1"/>
    <property type="molecule type" value="Genomic_DNA"/>
</dbReference>
<evidence type="ECO:0000259" key="10">
    <source>
        <dbReference type="PROSITE" id="PS50157"/>
    </source>
</evidence>
<dbReference type="InterPro" id="IPR036236">
    <property type="entry name" value="Znf_C2H2_sf"/>
</dbReference>
<keyword evidence="6" id="KW-0804">Transcription</keyword>
<keyword evidence="5" id="KW-0805">Transcription regulation</keyword>
<dbReference type="PANTHER" id="PTHR46179">
    <property type="entry name" value="ZINC FINGER PROTEIN"/>
    <property type="match status" value="1"/>
</dbReference>
<dbReference type="Gene3D" id="3.30.160.60">
    <property type="entry name" value="Classic Zinc Finger"/>
    <property type="match status" value="2"/>
</dbReference>
<evidence type="ECO:0000256" key="5">
    <source>
        <dbReference type="ARBA" id="ARBA00023015"/>
    </source>
</evidence>
<keyword evidence="12" id="KW-1185">Reference proteome</keyword>
<proteinExistence type="predicted"/>
<dbReference type="SUPFAM" id="SSF57667">
    <property type="entry name" value="beta-beta-alpha zinc fingers"/>
    <property type="match status" value="1"/>
</dbReference>
<evidence type="ECO:0000256" key="2">
    <source>
        <dbReference type="ARBA" id="ARBA00022723"/>
    </source>
</evidence>
<dbReference type="GO" id="GO:0008270">
    <property type="term" value="F:zinc ion binding"/>
    <property type="evidence" value="ECO:0007669"/>
    <property type="project" value="UniProtKB-KW"/>
</dbReference>
<accession>A0A319D1P1</accession>
<evidence type="ECO:0000256" key="7">
    <source>
        <dbReference type="ARBA" id="ARBA00023242"/>
    </source>
</evidence>
<dbReference type="VEuPathDB" id="FungiDB:BO71DRAFT_412199"/>
<feature type="compositionally biased region" description="Polar residues" evidence="9">
    <location>
        <begin position="1"/>
        <end position="12"/>
    </location>
</feature>
<dbReference type="AlphaFoldDB" id="A0A319D1P1"/>
<dbReference type="GO" id="GO:0005634">
    <property type="term" value="C:nucleus"/>
    <property type="evidence" value="ECO:0007669"/>
    <property type="project" value="UniProtKB-SubCell"/>
</dbReference>
<feature type="region of interest" description="Disordered" evidence="9">
    <location>
        <begin position="1"/>
        <end position="40"/>
    </location>
</feature>
<comment type="subcellular location">
    <subcellularLocation>
        <location evidence="1">Nucleus</location>
    </subcellularLocation>
</comment>
<gene>
    <name evidence="11" type="ORF">BO71DRAFT_412199</name>
</gene>
<dbReference type="SMART" id="SM00355">
    <property type="entry name" value="ZnF_C2H2"/>
    <property type="match status" value="4"/>
</dbReference>
<dbReference type="OrthoDB" id="4321006at2759"/>
<keyword evidence="2" id="KW-0479">Metal-binding</keyword>
<feature type="domain" description="C2H2-type" evidence="10">
    <location>
        <begin position="283"/>
        <end position="308"/>
    </location>
</feature>
<feature type="compositionally biased region" description="Basic and acidic residues" evidence="9">
    <location>
        <begin position="16"/>
        <end position="25"/>
    </location>
</feature>
<dbReference type="InterPro" id="IPR013087">
    <property type="entry name" value="Znf_C2H2_type"/>
</dbReference>
<protein>
    <recommendedName>
        <fullName evidence="10">C2H2-type domain-containing protein</fullName>
    </recommendedName>
</protein>
<sequence length="311" mass="35342">MSTPSDRQNNAMGSHPIDHSLDSKGKTPILGGDKDDSPKLHAIEPFFRPDNTKQPAIDEYGNWYFRCRRGNSNPMHPPPVTPVELARYVPDPVNAALGIGMYQQPPIRPEYNHPLPGASVPRFDNAFSQHALAITRSVSDMQNRVPISEGTSHDAVYDASSSDSSSVSQPDEECTDGSNQTYRCEWKDCTSEQEYKDTSALIEHIGSSHLGQELHTCKWQGCTSGPVHKTHVALYQHIRRTHLNRKLGVYKCEWIDCTSLLKSKYPHQILKHIRQRHVDPDAFRCWVLDCGKTYSSRYYLKRHLRRLHKIG</sequence>
<feature type="region of interest" description="Disordered" evidence="9">
    <location>
        <begin position="149"/>
        <end position="179"/>
    </location>
</feature>
<evidence type="ECO:0000256" key="3">
    <source>
        <dbReference type="ARBA" id="ARBA00022771"/>
    </source>
</evidence>
<evidence type="ECO:0000256" key="6">
    <source>
        <dbReference type="ARBA" id="ARBA00023163"/>
    </source>
</evidence>
<dbReference type="GO" id="GO:0006357">
    <property type="term" value="P:regulation of transcription by RNA polymerase II"/>
    <property type="evidence" value="ECO:0007669"/>
    <property type="project" value="TreeGrafter"/>
</dbReference>
<feature type="compositionally biased region" description="Low complexity" evidence="9">
    <location>
        <begin position="157"/>
        <end position="168"/>
    </location>
</feature>
<dbReference type="InterPro" id="IPR051061">
    <property type="entry name" value="Zinc_finger_trans_reg"/>
</dbReference>
<keyword evidence="3 8" id="KW-0863">Zinc-finger</keyword>
<evidence type="ECO:0000313" key="11">
    <source>
        <dbReference type="EMBL" id="PYH90951.1"/>
    </source>
</evidence>
<evidence type="ECO:0000256" key="4">
    <source>
        <dbReference type="ARBA" id="ARBA00022833"/>
    </source>
</evidence>
<name>A0A319D1P1_9EURO</name>
<dbReference type="STRING" id="1448320.A0A319D1P1"/>
<organism evidence="11 12">
    <name type="scientific">Aspergillus ellipticus CBS 707.79</name>
    <dbReference type="NCBI Taxonomy" id="1448320"/>
    <lineage>
        <taxon>Eukaryota</taxon>
        <taxon>Fungi</taxon>
        <taxon>Dikarya</taxon>
        <taxon>Ascomycota</taxon>
        <taxon>Pezizomycotina</taxon>
        <taxon>Eurotiomycetes</taxon>
        <taxon>Eurotiomycetidae</taxon>
        <taxon>Eurotiales</taxon>
        <taxon>Aspergillaceae</taxon>
        <taxon>Aspergillus</taxon>
        <taxon>Aspergillus subgen. Circumdati</taxon>
    </lineage>
</organism>
<evidence type="ECO:0000256" key="9">
    <source>
        <dbReference type="SAM" id="MobiDB-lite"/>
    </source>
</evidence>
<reference evidence="11 12" key="1">
    <citation type="submission" date="2018-02" db="EMBL/GenBank/DDBJ databases">
        <title>The genomes of Aspergillus section Nigri reveals drivers in fungal speciation.</title>
        <authorList>
            <consortium name="DOE Joint Genome Institute"/>
            <person name="Vesth T.C."/>
            <person name="Nybo J."/>
            <person name="Theobald S."/>
            <person name="Brandl J."/>
            <person name="Frisvad J.C."/>
            <person name="Nielsen K.F."/>
            <person name="Lyhne E.K."/>
            <person name="Kogle M.E."/>
            <person name="Kuo A."/>
            <person name="Riley R."/>
            <person name="Clum A."/>
            <person name="Nolan M."/>
            <person name="Lipzen A."/>
            <person name="Salamov A."/>
            <person name="Henrissat B."/>
            <person name="Wiebenga A."/>
            <person name="De vries R.P."/>
            <person name="Grigoriev I.V."/>
            <person name="Mortensen U.H."/>
            <person name="Andersen M.R."/>
            <person name="Baker S.E."/>
        </authorList>
    </citation>
    <scope>NUCLEOTIDE SEQUENCE [LARGE SCALE GENOMIC DNA]</scope>
    <source>
        <strain evidence="11 12">CBS 707.79</strain>
    </source>
</reference>
<dbReference type="PANTHER" id="PTHR46179:SF13">
    <property type="entry name" value="C2H2-TYPE DOMAIN-CONTAINING PROTEIN"/>
    <property type="match status" value="1"/>
</dbReference>
<evidence type="ECO:0000313" key="12">
    <source>
        <dbReference type="Proteomes" id="UP000247810"/>
    </source>
</evidence>
<dbReference type="Proteomes" id="UP000247810">
    <property type="component" value="Unassembled WGS sequence"/>
</dbReference>
<evidence type="ECO:0000256" key="8">
    <source>
        <dbReference type="PROSITE-ProRule" id="PRU00042"/>
    </source>
</evidence>
<evidence type="ECO:0000256" key="1">
    <source>
        <dbReference type="ARBA" id="ARBA00004123"/>
    </source>
</evidence>
<dbReference type="PROSITE" id="PS50157">
    <property type="entry name" value="ZINC_FINGER_C2H2_2"/>
    <property type="match status" value="1"/>
</dbReference>